<feature type="domain" description="Glycosyl hydrolase family 13 catalytic" evidence="3">
    <location>
        <begin position="141"/>
        <end position="561"/>
    </location>
</feature>
<comment type="caution">
    <text evidence="4">The sequence shown here is derived from an EMBL/GenBank/DDBJ whole genome shotgun (WGS) entry which is preliminary data.</text>
</comment>
<dbReference type="GO" id="GO:0005975">
    <property type="term" value="P:carbohydrate metabolic process"/>
    <property type="evidence" value="ECO:0007669"/>
    <property type="project" value="InterPro"/>
</dbReference>
<dbReference type="InterPro" id="IPR006047">
    <property type="entry name" value="GH13_cat_dom"/>
</dbReference>
<sequence>MSPESPTDLLRHPHHDGSACYAAPGPHRLGAAVPLRVLVPDTADGERGADHVVLRAVRDGEPHLTPAVAGARGPHGTWWHVDLVLVNALTSYRFFVGGPHGRYRWLNAEGVHERDTSDGADFLIRADEQPPSWVADQVAYQVFPDRFARSAGSADRSTPEWADPMPWDAPVLVRGPGVERQWYGGDLDGVAERLDHVADLGATVLYLTPVFEGRSNHRYDAVTFDTVDPVLGGDEALVRLIDAAHERGIRVLGDLTTNHTGREHAWFRAAQADPDSVEAGFYRFRRHPDDYVAWLDVPSLPKLDHRSAELRARLYEGESSVVARWLRAGLDGWRIDVANMTGRMAADDLARDVARRIRATMLAERPDAWLLAEHGHDAGPDLTGDGWDGTMDYQGFTRPLWVWLNGGAPDVADRPGDGEQANDGEPQRVPHGLDFLGLPIDVPVLPATSAVGTMREVHAAMPWAAQSASTLHLDSHDTPRFRTIAGGGTDGTIDVAGRGRRRHLLALALQMTMPGVPSVFQGDEIGLTGTTGEHARTPFPWDRDVWDTPTWEAYRAWVHARTGSVALRRGGLRWVHVGADSLTFLREHPDERVLVHVVRAAVEPLALPLDLLGGALEGVLVGAEARVDAGRLVLPGAPGASAWRLGARGLAWR</sequence>
<dbReference type="Pfam" id="PF00128">
    <property type="entry name" value="Alpha-amylase"/>
    <property type="match status" value="2"/>
</dbReference>
<dbReference type="EMBL" id="VENP01000005">
    <property type="protein sequence ID" value="TNU76606.1"/>
    <property type="molecule type" value="Genomic_DNA"/>
</dbReference>
<reference evidence="4 5" key="1">
    <citation type="submission" date="2019-06" db="EMBL/GenBank/DDBJ databases">
        <title>Draft genome sequence of Miniimonas arenae KCTC 19750T isolated from sea sand.</title>
        <authorList>
            <person name="Park S.-J."/>
        </authorList>
    </citation>
    <scope>NUCLEOTIDE SEQUENCE [LARGE SCALE GENOMIC DNA]</scope>
    <source>
        <strain evidence="4 5">KCTC 19750</strain>
    </source>
</reference>
<proteinExistence type="predicted"/>
<accession>A0A5C5BEU1</accession>
<dbReference type="CDD" id="cd11338">
    <property type="entry name" value="AmyAc_CMD"/>
    <property type="match status" value="1"/>
</dbReference>
<keyword evidence="5" id="KW-1185">Reference proteome</keyword>
<name>A0A5C5BEU1_9MICO</name>
<dbReference type="Gene3D" id="3.20.20.80">
    <property type="entry name" value="Glycosidases"/>
    <property type="match status" value="1"/>
</dbReference>
<dbReference type="PANTHER" id="PTHR10357:SF210">
    <property type="entry name" value="MALTODEXTRIN GLUCOSIDASE"/>
    <property type="match status" value="1"/>
</dbReference>
<organism evidence="4 5">
    <name type="scientific">Miniimonas arenae</name>
    <dbReference type="NCBI Taxonomy" id="676201"/>
    <lineage>
        <taxon>Bacteria</taxon>
        <taxon>Bacillati</taxon>
        <taxon>Actinomycetota</taxon>
        <taxon>Actinomycetes</taxon>
        <taxon>Micrococcales</taxon>
        <taxon>Beutenbergiaceae</taxon>
        <taxon>Miniimonas</taxon>
    </lineage>
</organism>
<dbReference type="CDD" id="cd02857">
    <property type="entry name" value="E_set_CDase_PDE_N"/>
    <property type="match status" value="1"/>
</dbReference>
<dbReference type="Proteomes" id="UP000313849">
    <property type="component" value="Unassembled WGS sequence"/>
</dbReference>
<dbReference type="InterPro" id="IPR017853">
    <property type="entry name" value="GH"/>
</dbReference>
<evidence type="ECO:0000256" key="1">
    <source>
        <dbReference type="ARBA" id="ARBA00022801"/>
    </source>
</evidence>
<dbReference type="AlphaFoldDB" id="A0A5C5BEU1"/>
<protein>
    <submittedName>
        <fullName evidence="4">Glycoside hydrolase family 13 protein</fullName>
    </submittedName>
</protein>
<keyword evidence="1 4" id="KW-0378">Hydrolase</keyword>
<evidence type="ECO:0000259" key="3">
    <source>
        <dbReference type="SMART" id="SM00642"/>
    </source>
</evidence>
<keyword evidence="2" id="KW-0326">Glycosidase</keyword>
<gene>
    <name evidence="4" type="ORF">FH969_02620</name>
</gene>
<dbReference type="InterPro" id="IPR004185">
    <property type="entry name" value="Glyco_hydro_13_lg-like_dom"/>
</dbReference>
<dbReference type="SUPFAM" id="SSF51445">
    <property type="entry name" value="(Trans)glycosidases"/>
    <property type="match status" value="1"/>
</dbReference>
<evidence type="ECO:0000256" key="2">
    <source>
        <dbReference type="ARBA" id="ARBA00023295"/>
    </source>
</evidence>
<dbReference type="OrthoDB" id="9043248at2"/>
<dbReference type="GO" id="GO:0004553">
    <property type="term" value="F:hydrolase activity, hydrolyzing O-glycosyl compounds"/>
    <property type="evidence" value="ECO:0007669"/>
    <property type="project" value="InterPro"/>
</dbReference>
<dbReference type="SMART" id="SM00642">
    <property type="entry name" value="Aamy"/>
    <property type="match status" value="1"/>
</dbReference>
<dbReference type="RefSeq" id="WP_139985912.1">
    <property type="nucleotide sequence ID" value="NZ_VENP01000005.1"/>
</dbReference>
<dbReference type="PANTHER" id="PTHR10357">
    <property type="entry name" value="ALPHA-AMYLASE FAMILY MEMBER"/>
    <property type="match status" value="1"/>
</dbReference>
<evidence type="ECO:0000313" key="5">
    <source>
        <dbReference type="Proteomes" id="UP000313849"/>
    </source>
</evidence>
<evidence type="ECO:0000313" key="4">
    <source>
        <dbReference type="EMBL" id="TNU76606.1"/>
    </source>
</evidence>